<proteinExistence type="predicted"/>
<sequence>MHPPNTPSTATSQSSPTNSLQLQHMPIANEQAPTSHNENSVVPPSEPLLPCIPLPTQIESEDDEVVDVEVHQTLRNTSSVWDLANPLHALESIPNASEAATKPPLPSLAIVHPRIPWPIHVHRSGASSRYVTVRDVLVTLWRAMNIPLDGADDGGRRVDLLDGKTRFVGLRKSEMGGDIWELLVAQS</sequence>
<dbReference type="GO" id="GO:0016301">
    <property type="term" value="F:kinase activity"/>
    <property type="evidence" value="ECO:0007669"/>
    <property type="project" value="UniProtKB-KW"/>
</dbReference>
<organism evidence="3 4">
    <name type="scientific">Paramarasmius palmivorus</name>
    <dbReference type="NCBI Taxonomy" id="297713"/>
    <lineage>
        <taxon>Eukaryota</taxon>
        <taxon>Fungi</taxon>
        <taxon>Dikarya</taxon>
        <taxon>Basidiomycota</taxon>
        <taxon>Agaricomycotina</taxon>
        <taxon>Agaricomycetes</taxon>
        <taxon>Agaricomycetidae</taxon>
        <taxon>Agaricales</taxon>
        <taxon>Marasmiineae</taxon>
        <taxon>Marasmiaceae</taxon>
        <taxon>Paramarasmius</taxon>
    </lineage>
</organism>
<keyword evidence="3" id="KW-0418">Kinase</keyword>
<dbReference type="Proteomes" id="UP001383192">
    <property type="component" value="Unassembled WGS sequence"/>
</dbReference>
<dbReference type="InterPro" id="IPR046522">
    <property type="entry name" value="DUF6699"/>
</dbReference>
<evidence type="ECO:0000259" key="2">
    <source>
        <dbReference type="Pfam" id="PF20415"/>
    </source>
</evidence>
<keyword evidence="3" id="KW-0808">Transferase</keyword>
<accession>A0AAW0CC46</accession>
<dbReference type="AlphaFoldDB" id="A0AAW0CC46"/>
<feature type="compositionally biased region" description="Low complexity" evidence="1">
    <location>
        <begin position="7"/>
        <end position="19"/>
    </location>
</feature>
<evidence type="ECO:0000256" key="1">
    <source>
        <dbReference type="SAM" id="MobiDB-lite"/>
    </source>
</evidence>
<feature type="region of interest" description="Disordered" evidence="1">
    <location>
        <begin position="31"/>
        <end position="50"/>
    </location>
</feature>
<feature type="domain" description="DUF6699" evidence="2">
    <location>
        <begin position="81"/>
        <end position="147"/>
    </location>
</feature>
<feature type="region of interest" description="Disordered" evidence="1">
    <location>
        <begin position="1"/>
        <end position="20"/>
    </location>
</feature>
<evidence type="ECO:0000313" key="4">
    <source>
        <dbReference type="Proteomes" id="UP001383192"/>
    </source>
</evidence>
<keyword evidence="4" id="KW-1185">Reference proteome</keyword>
<gene>
    <name evidence="3" type="primary">MAP3K8_2</name>
    <name evidence="3" type="ORF">VNI00_011604</name>
</gene>
<reference evidence="3 4" key="1">
    <citation type="submission" date="2024-01" db="EMBL/GenBank/DDBJ databases">
        <title>A draft genome for a cacao thread blight-causing isolate of Paramarasmius palmivorus.</title>
        <authorList>
            <person name="Baruah I.K."/>
            <person name="Bukari Y."/>
            <person name="Amoako-Attah I."/>
            <person name="Meinhardt L.W."/>
            <person name="Bailey B.A."/>
            <person name="Cohen S.P."/>
        </authorList>
    </citation>
    <scope>NUCLEOTIDE SEQUENCE [LARGE SCALE GENOMIC DNA]</scope>
    <source>
        <strain evidence="3 4">GH-12</strain>
    </source>
</reference>
<protein>
    <submittedName>
        <fullName evidence="3">Mitogen-Activated Protein Kinase Kinase Kinase 8</fullName>
    </submittedName>
</protein>
<name>A0AAW0CC46_9AGAR</name>
<comment type="caution">
    <text evidence="3">The sequence shown here is derived from an EMBL/GenBank/DDBJ whole genome shotgun (WGS) entry which is preliminary data.</text>
</comment>
<dbReference type="EMBL" id="JAYKXP010000051">
    <property type="protein sequence ID" value="KAK7036407.1"/>
    <property type="molecule type" value="Genomic_DNA"/>
</dbReference>
<feature type="compositionally biased region" description="Polar residues" evidence="1">
    <location>
        <begin position="31"/>
        <end position="42"/>
    </location>
</feature>
<evidence type="ECO:0000313" key="3">
    <source>
        <dbReference type="EMBL" id="KAK7036407.1"/>
    </source>
</evidence>
<dbReference type="Pfam" id="PF20415">
    <property type="entry name" value="DUF6699"/>
    <property type="match status" value="1"/>
</dbReference>